<dbReference type="EMBL" id="BGZK01000108">
    <property type="protein sequence ID" value="GBP19411.1"/>
    <property type="molecule type" value="Genomic_DNA"/>
</dbReference>
<feature type="domain" description="Mos1 transposase HTH" evidence="1">
    <location>
        <begin position="4"/>
        <end position="40"/>
    </location>
</feature>
<evidence type="ECO:0000313" key="2">
    <source>
        <dbReference type="EMBL" id="GBP19411.1"/>
    </source>
</evidence>
<keyword evidence="3" id="KW-1185">Reference proteome</keyword>
<organism evidence="2 3">
    <name type="scientific">Eumeta variegata</name>
    <name type="common">Bagworm moth</name>
    <name type="synonym">Eumeta japonica</name>
    <dbReference type="NCBI Taxonomy" id="151549"/>
    <lineage>
        <taxon>Eukaryota</taxon>
        <taxon>Metazoa</taxon>
        <taxon>Ecdysozoa</taxon>
        <taxon>Arthropoda</taxon>
        <taxon>Hexapoda</taxon>
        <taxon>Insecta</taxon>
        <taxon>Pterygota</taxon>
        <taxon>Neoptera</taxon>
        <taxon>Endopterygota</taxon>
        <taxon>Lepidoptera</taxon>
        <taxon>Glossata</taxon>
        <taxon>Ditrysia</taxon>
        <taxon>Tineoidea</taxon>
        <taxon>Psychidae</taxon>
        <taxon>Oiketicinae</taxon>
        <taxon>Eumeta</taxon>
    </lineage>
</organism>
<dbReference type="Pfam" id="PF17906">
    <property type="entry name" value="HTH_48"/>
    <property type="match status" value="1"/>
</dbReference>
<proteinExistence type="predicted"/>
<comment type="caution">
    <text evidence="2">The sequence shown here is derived from an EMBL/GenBank/DDBJ whole genome shotgun (WGS) entry which is preliminary data.</text>
</comment>
<sequence length="285" mass="32087">MRRYWNQKFKAAASANKIGEVEGEDPVNEKTAQRWFNRFSCSGLSPEWETFHIGGVLVTQYSHRGSREKEPSTSTHRLLDSIVPSKDTVHYHLISAAFTLDRAPPDYYLFRSIAKFLTRKKKIESKGDGENAVRQFFKLKRKGPLMNTARAGRAEGPNDSFIFTRGKEIHSLRLTAGAPRFPKVSPVRPSAVHRHTCTRTHACVRARARRAGPLGRQSAFRRVVGARIAGNIGAQRPAMGHLITCRNVPSRDLPTTSAWCGADFVSRPAHLHYRTENSERILKIS</sequence>
<dbReference type="OrthoDB" id="6625479at2759"/>
<dbReference type="InterPro" id="IPR041426">
    <property type="entry name" value="Mos1_HTH"/>
</dbReference>
<reference evidence="2 3" key="1">
    <citation type="journal article" date="2019" name="Commun. Biol.">
        <title>The bagworm genome reveals a unique fibroin gene that provides high tensile strength.</title>
        <authorList>
            <person name="Kono N."/>
            <person name="Nakamura H."/>
            <person name="Ohtoshi R."/>
            <person name="Tomita M."/>
            <person name="Numata K."/>
            <person name="Arakawa K."/>
        </authorList>
    </citation>
    <scope>NUCLEOTIDE SEQUENCE [LARGE SCALE GENOMIC DNA]</scope>
</reference>
<dbReference type="Proteomes" id="UP000299102">
    <property type="component" value="Unassembled WGS sequence"/>
</dbReference>
<accession>A0A4C1TZA0</accession>
<dbReference type="AlphaFoldDB" id="A0A4C1TZA0"/>
<gene>
    <name evidence="2" type="ORF">EVAR_15759_1</name>
</gene>
<evidence type="ECO:0000313" key="3">
    <source>
        <dbReference type="Proteomes" id="UP000299102"/>
    </source>
</evidence>
<protein>
    <recommendedName>
        <fullName evidence="1">Mos1 transposase HTH domain-containing protein</fullName>
    </recommendedName>
</protein>
<dbReference type="Gene3D" id="1.10.10.1450">
    <property type="match status" value="1"/>
</dbReference>
<name>A0A4C1TZA0_EUMVA</name>
<evidence type="ECO:0000259" key="1">
    <source>
        <dbReference type="Pfam" id="PF17906"/>
    </source>
</evidence>